<dbReference type="EMBL" id="BQKE01000001">
    <property type="protein sequence ID" value="GJM61132.1"/>
    <property type="molecule type" value="Genomic_DNA"/>
</dbReference>
<dbReference type="Gene3D" id="3.40.30.10">
    <property type="entry name" value="Glutaredoxin"/>
    <property type="match status" value="1"/>
</dbReference>
<proteinExistence type="predicted"/>
<dbReference type="Gene3D" id="1.50.10.10">
    <property type="match status" value="1"/>
</dbReference>
<gene>
    <name evidence="2" type="primary">yyaL</name>
    <name evidence="2" type="ORF">PEDI_16840</name>
</gene>
<dbReference type="InterPro" id="IPR036249">
    <property type="entry name" value="Thioredoxin-like_sf"/>
</dbReference>
<dbReference type="SUPFAM" id="SSF52833">
    <property type="entry name" value="Thioredoxin-like"/>
    <property type="match status" value="1"/>
</dbReference>
<dbReference type="Proteomes" id="UP001310022">
    <property type="component" value="Unassembled WGS sequence"/>
</dbReference>
<dbReference type="InterPro" id="IPR004879">
    <property type="entry name" value="Ssp411-like_TRX"/>
</dbReference>
<sequence length="689" mass="79408">MLLFLTGSFLHPQTMKPSHSNRLIDSTSPYLLQHAHNPVNWYPWGPEALNRATNENKPILVSIGYSACHWCHVMERESFENDAIAEIMNEYFICIKVDREERPDVDQLYMDAVQAMGKQGGWPLNVFLTPEQQPFFGGTYFPPQQWEHLLEKIHQAWFEKQAEINQSANRLAERLGLSDIDKFGLKPGEDPEDIRQWIDQLAQDILSEVDWEKGGMNRAPKFPMPVIWDFLLDYSLLQKNQQATKAVKLVLNQMAYGGIYDQLGGGFSRYSVDADWFAPHFEKMLYDNAQLLSLYSKAYRTEGNEEYKRIITETLNWLEREMKSPEGGYYAALDADSEGVEGLFYTWSAAELKSLLGNQYAVFAQYYQIEEHGNFEGRNILFPQKSIKVFEETVPNASAIIENCHQKLWEIRNERSRPATDDKILAAWNGLLLKGLADAWLVSQKPEDKDNAIALGAFISGKMIKEDGSLWRSFKNGHGSIEAFLEDYAAVIEGFIHLYQITFNEKWLLQSEQLTKYVLQNFAQKDSPYLNFTNILHHDLIVQKAEFFDNVIPASNSIMAFNLYYLGTALDRPDWTKRAWEMLSYTRKIADQNAQYIANWSRLWLFKLHPSPEIICLGEQALQHGIQWQLDYLPNQIIQASIHNSTLPLFYGKTLKNEQSTIFVCLNNQCQSPANELKQAKSQLKSLIP</sequence>
<dbReference type="Pfam" id="PF03190">
    <property type="entry name" value="Thioredox_DsbH"/>
    <property type="match status" value="1"/>
</dbReference>
<evidence type="ECO:0000259" key="1">
    <source>
        <dbReference type="Pfam" id="PF03190"/>
    </source>
</evidence>
<dbReference type="GO" id="GO:0005975">
    <property type="term" value="P:carbohydrate metabolic process"/>
    <property type="evidence" value="ECO:0007669"/>
    <property type="project" value="InterPro"/>
</dbReference>
<dbReference type="PANTHER" id="PTHR42899">
    <property type="entry name" value="SPERMATOGENESIS-ASSOCIATED PROTEIN 20"/>
    <property type="match status" value="1"/>
</dbReference>
<feature type="domain" description="Spermatogenesis-associated protein 20-like TRX" evidence="1">
    <location>
        <begin position="21"/>
        <end position="175"/>
    </location>
</feature>
<evidence type="ECO:0000313" key="3">
    <source>
        <dbReference type="Proteomes" id="UP001310022"/>
    </source>
</evidence>
<reference evidence="2 3" key="1">
    <citation type="submission" date="2021-12" db="EMBL/GenBank/DDBJ databases">
        <title>Genome sequencing of bacteria with rrn-lacking chromosome and rrn-plasmid.</title>
        <authorList>
            <person name="Anda M."/>
            <person name="Iwasaki W."/>
        </authorList>
    </citation>
    <scope>NUCLEOTIDE SEQUENCE [LARGE SCALE GENOMIC DNA]</scope>
    <source>
        <strain evidence="2 3">NBRC 15940</strain>
    </source>
</reference>
<comment type="caution">
    <text evidence="2">The sequence shown here is derived from an EMBL/GenBank/DDBJ whole genome shotgun (WGS) entry which is preliminary data.</text>
</comment>
<dbReference type="InterPro" id="IPR012341">
    <property type="entry name" value="6hp_glycosidase-like_sf"/>
</dbReference>
<dbReference type="PIRSF" id="PIRSF006402">
    <property type="entry name" value="UCP006402_thioredoxin"/>
    <property type="match status" value="1"/>
</dbReference>
<organism evidence="2 3">
    <name type="scientific">Persicobacter diffluens</name>
    <dbReference type="NCBI Taxonomy" id="981"/>
    <lineage>
        <taxon>Bacteria</taxon>
        <taxon>Pseudomonadati</taxon>
        <taxon>Bacteroidota</taxon>
        <taxon>Cytophagia</taxon>
        <taxon>Cytophagales</taxon>
        <taxon>Persicobacteraceae</taxon>
        <taxon>Persicobacter</taxon>
    </lineage>
</organism>
<accession>A0AAN4VX93</accession>
<dbReference type="AlphaFoldDB" id="A0AAN4VX93"/>
<evidence type="ECO:0000313" key="2">
    <source>
        <dbReference type="EMBL" id="GJM61132.1"/>
    </source>
</evidence>
<dbReference type="SUPFAM" id="SSF48208">
    <property type="entry name" value="Six-hairpin glycosidases"/>
    <property type="match status" value="1"/>
</dbReference>
<dbReference type="PANTHER" id="PTHR42899:SF1">
    <property type="entry name" value="SPERMATOGENESIS-ASSOCIATED PROTEIN 20"/>
    <property type="match status" value="1"/>
</dbReference>
<name>A0AAN4VX93_9BACT</name>
<dbReference type="InterPro" id="IPR008928">
    <property type="entry name" value="6-hairpin_glycosidase_sf"/>
</dbReference>
<protein>
    <submittedName>
        <fullName evidence="2">Thioredoxin</fullName>
    </submittedName>
</protein>
<dbReference type="InterPro" id="IPR024705">
    <property type="entry name" value="Ssp411"/>
</dbReference>
<dbReference type="CDD" id="cd02955">
    <property type="entry name" value="SSP411"/>
    <property type="match status" value="1"/>
</dbReference>
<keyword evidence="3" id="KW-1185">Reference proteome</keyword>